<dbReference type="GO" id="GO:0001682">
    <property type="term" value="P:tRNA 5'-leader removal"/>
    <property type="evidence" value="ECO:0007669"/>
    <property type="project" value="InterPro"/>
</dbReference>
<organism evidence="12 13">
    <name type="scientific">Nicotiana tabacum</name>
    <name type="common">Common tobacco</name>
    <dbReference type="NCBI Taxonomy" id="4097"/>
    <lineage>
        <taxon>Eukaryota</taxon>
        <taxon>Viridiplantae</taxon>
        <taxon>Streptophyta</taxon>
        <taxon>Embryophyta</taxon>
        <taxon>Tracheophyta</taxon>
        <taxon>Spermatophyta</taxon>
        <taxon>Magnoliopsida</taxon>
        <taxon>eudicotyledons</taxon>
        <taxon>Gunneridae</taxon>
        <taxon>Pentapetalae</taxon>
        <taxon>asterids</taxon>
        <taxon>lamiids</taxon>
        <taxon>Solanales</taxon>
        <taxon>Solanaceae</taxon>
        <taxon>Nicotianoideae</taxon>
        <taxon>Nicotianeae</taxon>
        <taxon>Nicotiana</taxon>
    </lineage>
</organism>
<dbReference type="InterPro" id="IPR014729">
    <property type="entry name" value="Rossmann-like_a/b/a_fold"/>
</dbReference>
<evidence type="ECO:0000256" key="8">
    <source>
        <dbReference type="ARBA" id="ARBA00022917"/>
    </source>
</evidence>
<keyword evidence="8" id="KW-0648">Protein biosynthesis</keyword>
<protein>
    <recommendedName>
        <fullName evidence="3">leucine--tRNA ligase</fullName>
        <ecNumber evidence="3">6.1.1.4</ecNumber>
    </recommendedName>
</protein>
<dbReference type="InterPro" id="IPR039182">
    <property type="entry name" value="Pop1"/>
</dbReference>
<dbReference type="Pfam" id="PF06978">
    <property type="entry name" value="POP1_N"/>
    <property type="match status" value="1"/>
</dbReference>
<dbReference type="GeneID" id="107761805"/>
<dbReference type="FunFam" id="1.10.730.10:FF:000011">
    <property type="entry name" value="Leucine--tRNA ligase chloroplastic/mitochondrial"/>
    <property type="match status" value="1"/>
</dbReference>
<dbReference type="InterPro" id="IPR013155">
    <property type="entry name" value="M/V/L/I-tRNA-synth_anticd-bd"/>
</dbReference>
<evidence type="ECO:0000256" key="3">
    <source>
        <dbReference type="ARBA" id="ARBA00013164"/>
    </source>
</evidence>
<dbReference type="PRINTS" id="PR00985">
    <property type="entry name" value="TRNASYNTHLEU"/>
</dbReference>
<keyword evidence="12" id="KW-1185">Reference proteome</keyword>
<dbReference type="RefSeq" id="XP_016435571.2">
    <property type="nucleotide sequence ID" value="XM_016580085.2"/>
</dbReference>
<dbReference type="KEGG" id="nta:107761805"/>
<evidence type="ECO:0000313" key="12">
    <source>
        <dbReference type="Proteomes" id="UP000790787"/>
    </source>
</evidence>
<keyword evidence="5" id="KW-0819">tRNA processing</keyword>
<keyword evidence="9" id="KW-0030">Aminoacyl-tRNA synthetase</keyword>
<comment type="subcellular location">
    <subcellularLocation>
        <location evidence="1">Nucleus</location>
    </subcellularLocation>
</comment>
<name>A0A1S3X6U9_TOBAC</name>
<evidence type="ECO:0000256" key="5">
    <source>
        <dbReference type="ARBA" id="ARBA00022694"/>
    </source>
</evidence>
<dbReference type="SUPFAM" id="SSF47323">
    <property type="entry name" value="Anticodon-binding domain of a subclass of class I aminoacyl-tRNA synthetases"/>
    <property type="match status" value="1"/>
</dbReference>
<comment type="similarity">
    <text evidence="2">Belongs to the class-I aminoacyl-tRNA synthetase family.</text>
</comment>
<dbReference type="InterPro" id="IPR009723">
    <property type="entry name" value="Pop1_N"/>
</dbReference>
<comment type="catalytic activity">
    <reaction evidence="11">
        <text>tRNA(Leu) + L-leucine + ATP = L-leucyl-tRNA(Leu) + AMP + diphosphate</text>
        <dbReference type="Rhea" id="RHEA:11688"/>
        <dbReference type="Rhea" id="RHEA-COMP:9613"/>
        <dbReference type="Rhea" id="RHEA-COMP:9622"/>
        <dbReference type="ChEBI" id="CHEBI:30616"/>
        <dbReference type="ChEBI" id="CHEBI:33019"/>
        <dbReference type="ChEBI" id="CHEBI:57427"/>
        <dbReference type="ChEBI" id="CHEBI:78442"/>
        <dbReference type="ChEBI" id="CHEBI:78494"/>
        <dbReference type="ChEBI" id="CHEBI:456215"/>
        <dbReference type="EC" id="6.1.1.4"/>
    </reaction>
</comment>
<dbReference type="GO" id="GO:0008033">
    <property type="term" value="P:tRNA processing"/>
    <property type="evidence" value="ECO:0000318"/>
    <property type="project" value="GO_Central"/>
</dbReference>
<keyword evidence="4" id="KW-0436">Ligase</keyword>
<evidence type="ECO:0000256" key="10">
    <source>
        <dbReference type="ARBA" id="ARBA00023242"/>
    </source>
</evidence>
<evidence type="ECO:0000256" key="7">
    <source>
        <dbReference type="ARBA" id="ARBA00022840"/>
    </source>
</evidence>
<dbReference type="InterPro" id="IPR002300">
    <property type="entry name" value="aa-tRNA-synth_Ia"/>
</dbReference>
<dbReference type="InterPro" id="IPR009080">
    <property type="entry name" value="tRNAsynth_Ia_anticodon-bd"/>
</dbReference>
<dbReference type="Pfam" id="PF08170">
    <property type="entry name" value="POPLD"/>
    <property type="match status" value="1"/>
</dbReference>
<keyword evidence="10" id="KW-0539">Nucleus</keyword>
<dbReference type="GO" id="GO:0006429">
    <property type="term" value="P:leucyl-tRNA aminoacylation"/>
    <property type="evidence" value="ECO:0007669"/>
    <property type="project" value="InterPro"/>
</dbReference>
<evidence type="ECO:0000256" key="4">
    <source>
        <dbReference type="ARBA" id="ARBA00022598"/>
    </source>
</evidence>
<dbReference type="AlphaFoldDB" id="A0A1S3X6U9"/>
<evidence type="ECO:0000256" key="2">
    <source>
        <dbReference type="ARBA" id="ARBA00005594"/>
    </source>
</evidence>
<dbReference type="Gene3D" id="3.40.50.620">
    <property type="entry name" value="HUPs"/>
    <property type="match status" value="1"/>
</dbReference>
<dbReference type="InterPro" id="IPR002302">
    <property type="entry name" value="Leu-tRNA-ligase"/>
</dbReference>
<evidence type="ECO:0000256" key="11">
    <source>
        <dbReference type="ARBA" id="ARBA00047469"/>
    </source>
</evidence>
<proteinExistence type="inferred from homology"/>
<gene>
    <name evidence="13" type="primary">LOC107761805</name>
</gene>
<keyword evidence="6" id="KW-0547">Nucleotide-binding</keyword>
<dbReference type="GO" id="GO:0005524">
    <property type="term" value="F:ATP binding"/>
    <property type="evidence" value="ECO:0007669"/>
    <property type="project" value="UniProtKB-KW"/>
</dbReference>
<dbReference type="GO" id="GO:0004823">
    <property type="term" value="F:leucine-tRNA ligase activity"/>
    <property type="evidence" value="ECO:0007669"/>
    <property type="project" value="UniProtKB-EC"/>
</dbReference>
<reference evidence="12" key="1">
    <citation type="journal article" date="2014" name="Nat. Commun.">
        <title>The tobacco genome sequence and its comparison with those of tomato and potato.</title>
        <authorList>
            <person name="Sierro N."/>
            <person name="Battey J.N."/>
            <person name="Ouadi S."/>
            <person name="Bakaher N."/>
            <person name="Bovet L."/>
            <person name="Willig A."/>
            <person name="Goepfert S."/>
            <person name="Peitsch M.C."/>
            <person name="Ivanov N.V."/>
        </authorList>
    </citation>
    <scope>NUCLEOTIDE SEQUENCE [LARGE SCALE GENOMIC DNA]</scope>
</reference>
<dbReference type="Pfam" id="PF00133">
    <property type="entry name" value="tRNA-synt_1"/>
    <property type="match status" value="1"/>
</dbReference>
<dbReference type="EC" id="6.1.1.4" evidence="3"/>
<dbReference type="OrthoDB" id="442863at2759"/>
<dbReference type="PANTHER" id="PTHR22731:SF3">
    <property type="entry name" value="RIBONUCLEASES P_MRP PROTEIN SUBUNIT POP1"/>
    <property type="match status" value="1"/>
</dbReference>
<dbReference type="GO" id="GO:0000172">
    <property type="term" value="C:ribonuclease MRP complex"/>
    <property type="evidence" value="ECO:0000318"/>
    <property type="project" value="GO_Central"/>
</dbReference>
<evidence type="ECO:0000313" key="13">
    <source>
        <dbReference type="RefSeq" id="XP_016435571.2"/>
    </source>
</evidence>
<dbReference type="PANTHER" id="PTHR22731">
    <property type="entry name" value="RIBONUCLEASES P/MRP PROTEIN SUBUNIT POP1"/>
    <property type="match status" value="1"/>
</dbReference>
<dbReference type="RefSeq" id="XP_016435571.1">
    <property type="nucleotide sequence ID" value="XM_016580085.1"/>
</dbReference>
<dbReference type="CDD" id="cd07958">
    <property type="entry name" value="Anticodon_Ia_Leu_BEm"/>
    <property type="match status" value="1"/>
</dbReference>
<dbReference type="Proteomes" id="UP000790787">
    <property type="component" value="Chromosome 3"/>
</dbReference>
<dbReference type="InterPro" id="IPR012590">
    <property type="entry name" value="POPLD_dom"/>
</dbReference>
<dbReference type="STRING" id="4097.A0A1S3X6U9"/>
<dbReference type="SUPFAM" id="SSF52374">
    <property type="entry name" value="Nucleotidylyl transferase"/>
    <property type="match status" value="1"/>
</dbReference>
<evidence type="ECO:0000256" key="6">
    <source>
        <dbReference type="ARBA" id="ARBA00022741"/>
    </source>
</evidence>
<keyword evidence="7" id="KW-0067">ATP-binding</keyword>
<dbReference type="PaxDb" id="4097-A0A1S3X6U9"/>
<evidence type="ECO:0000256" key="1">
    <source>
        <dbReference type="ARBA" id="ARBA00004123"/>
    </source>
</evidence>
<reference evidence="13" key="2">
    <citation type="submission" date="2025-08" db="UniProtKB">
        <authorList>
            <consortium name="RefSeq"/>
        </authorList>
    </citation>
    <scope>IDENTIFICATION</scope>
    <source>
        <tissue evidence="13">Leaf</tissue>
    </source>
</reference>
<accession>A0A1S3X6U9</accession>
<dbReference type="Pfam" id="PF08264">
    <property type="entry name" value="Anticodon_1"/>
    <property type="match status" value="1"/>
</dbReference>
<dbReference type="Gene3D" id="1.10.730.10">
    <property type="entry name" value="Isoleucyl-tRNA Synthetase, Domain 1"/>
    <property type="match status" value="1"/>
</dbReference>
<dbReference type="GO" id="GO:0005739">
    <property type="term" value="C:mitochondrion"/>
    <property type="evidence" value="ECO:0007669"/>
    <property type="project" value="UniProtKB-ARBA"/>
</dbReference>
<dbReference type="SMR" id="A0A1S3X6U9"/>
<evidence type="ECO:0000256" key="9">
    <source>
        <dbReference type="ARBA" id="ARBA00023146"/>
    </source>
</evidence>
<dbReference type="GO" id="GO:0005655">
    <property type="term" value="C:nucleolar ribonuclease P complex"/>
    <property type="evidence" value="ECO:0000318"/>
    <property type="project" value="GO_Central"/>
</dbReference>
<sequence>MNKDFNHDRGKPRTASGPPRTINVHKFAESRASELESLHSIVKERLSNDFKSQRSKRRRTTGHDNRLAKSRDRKKQKAGEDNVTTPDHLENDKKKLPRHVRRKLELTKNSLDGFSTSGDGTKRLRTHLWHAKRFTMTKLWGFYLPLGVQGSGRGSRALLKKLKGGVLVHDASYCSAVQLKGPEDLLLSILETVLVPSPCSHCEDARSDILSGAIYGSAELHHAGAVFSQTIAPVTYMWQPQQCRNADTKVDHSNICGEQQKIDGCSSLRRLWVWIHAAAFKEGYNALQNACERQVDVAGTRVSCISLENHLGKLEVMGSRASQLLQKMLHPSTCSSVNSSLVKYASYIENDDQIPSSAIFSLSVHDPRFLDKDITNASEAKVQDTLSYKKDERGGNGTPKRDMKLLPCSFLEPEGSHGLSECIDLWDTKKDIDPPIEENILCMEKHRQRMELFRIGDMSTCRQQPSSARRFSRFCPILLLRSDSQKTSIIRWSIILPLSWIKVFWMAIVTNGAQAIGLREQHWISCELGLPCFPREFPDCSAYACFMALEEAAYDKKSELRSPHTRTWKVPVPSPWDSLRLALEGLNGAAHSRVQHEQLLPNDMIRNIAMNNPYLRSCKSETESSCSAPFEGFVARTCNVLAQFLDEIKASHLLLFPKVLHSKKCIGKFMKDEKILNEDADGVIYQINQDQKLCLVRVLLHAYREGSFEEGAVVCAPHIDDVMLWTTRSEISKGELQVPESFARSCFSQQATGKWEFQVPEEPAAKESCRLPIGFITTGFVRGRYWSPVDVYVGGAEHAVLHLLYARFWHKVLYDIGVVSTKEPFKSAINQGIILGEVQYTSSKDDKGNLISADSAYEQPEYNQEKIPEEKVMKYGDFFVLKDNPNIRLIARAHKMSKSRGNVINPDDVVLEYGADSLRLYEMFMGPLRDSKTWNTSGIEGVHRFLARSWRLVVGSPLPTGSYPDGTSIVDAKPSIEQLRSLHRCIDKVTGEIEGTRFNTGISAMMEFINAAYKWDKLPRSIIEAFVLLLSPYAPHMAEELWSRLGHSNSLACEPFPKVDAAYLKESTVVLPVQINGKTRGTILVEETCTEEEAFRLASLDTKLSKFLDGKSIRKRIYVQGKILNIVIDVQKKVKVAQEKLIQCLESL</sequence>